<gene>
    <name evidence="2" type="ORF">ENT66_01190</name>
</gene>
<keyword evidence="1" id="KW-1133">Transmembrane helix</keyword>
<name>A0A7C4JR53_9BACT</name>
<protein>
    <submittedName>
        <fullName evidence="2">Uncharacterized protein</fullName>
    </submittedName>
</protein>
<keyword evidence="1" id="KW-0812">Transmembrane</keyword>
<organism evidence="2">
    <name type="scientific">Thermodesulfobacterium geofontis</name>
    <dbReference type="NCBI Taxonomy" id="1295609"/>
    <lineage>
        <taxon>Bacteria</taxon>
        <taxon>Pseudomonadati</taxon>
        <taxon>Thermodesulfobacteriota</taxon>
        <taxon>Thermodesulfobacteria</taxon>
        <taxon>Thermodesulfobacteriales</taxon>
        <taxon>Thermodesulfobacteriaceae</taxon>
        <taxon>Thermodesulfobacterium</taxon>
    </lineage>
</organism>
<keyword evidence="1" id="KW-0472">Membrane</keyword>
<dbReference type="EMBL" id="DSZN01000017">
    <property type="protein sequence ID" value="HGQ85036.1"/>
    <property type="molecule type" value="Genomic_DNA"/>
</dbReference>
<dbReference type="AlphaFoldDB" id="A0A7C4JR53"/>
<evidence type="ECO:0000256" key="1">
    <source>
        <dbReference type="SAM" id="Phobius"/>
    </source>
</evidence>
<proteinExistence type="predicted"/>
<accession>A0A7C4JR53</accession>
<sequence>MVEVVKKKPVVKALVYGLLSTILYYLLLTKQNLYAPYFTKGGVYAFLIILTAFIFSFVHGTFTDCFWKVLGIEPKKRREVK</sequence>
<evidence type="ECO:0000313" key="2">
    <source>
        <dbReference type="EMBL" id="HGQ85036.1"/>
    </source>
</evidence>
<reference evidence="2" key="1">
    <citation type="journal article" date="2020" name="mSystems">
        <title>Genome- and Community-Level Interaction Insights into Carbon Utilization and Element Cycling Functions of Hydrothermarchaeota in Hydrothermal Sediment.</title>
        <authorList>
            <person name="Zhou Z."/>
            <person name="Liu Y."/>
            <person name="Xu W."/>
            <person name="Pan J."/>
            <person name="Luo Z.H."/>
            <person name="Li M."/>
        </authorList>
    </citation>
    <scope>NUCLEOTIDE SEQUENCE [LARGE SCALE GENOMIC DNA]</scope>
    <source>
        <strain evidence="2">SpSt-6</strain>
    </source>
</reference>
<comment type="caution">
    <text evidence="2">The sequence shown here is derived from an EMBL/GenBank/DDBJ whole genome shotgun (WGS) entry which is preliminary data.</text>
</comment>
<feature type="transmembrane region" description="Helical" evidence="1">
    <location>
        <begin position="43"/>
        <end position="67"/>
    </location>
</feature>
<feature type="transmembrane region" description="Helical" evidence="1">
    <location>
        <begin position="9"/>
        <end position="28"/>
    </location>
</feature>